<dbReference type="EMBL" id="VSRR010146823">
    <property type="protein sequence ID" value="MPD05598.1"/>
    <property type="molecule type" value="Genomic_DNA"/>
</dbReference>
<sequence>MTSTSSFSSSPSGPGTTSASPLCELPSFMMIQPHLSAVAFLLGGDFNLRRVRHLLVLLSVKGILCQRILCCGEGFLRNKPTDLPLDLSLSQLRGGKHSSSPTVGRGWKPGPCSAPHVAVATAGGGQNCSH</sequence>
<comment type="caution">
    <text evidence="1">The sequence shown here is derived from an EMBL/GenBank/DDBJ whole genome shotgun (WGS) entry which is preliminary data.</text>
</comment>
<reference evidence="1 2" key="1">
    <citation type="submission" date="2019-05" db="EMBL/GenBank/DDBJ databases">
        <title>Another draft genome of Portunus trituberculatus and its Hox gene families provides insights of decapod evolution.</title>
        <authorList>
            <person name="Jeong J.-H."/>
            <person name="Song I."/>
            <person name="Kim S."/>
            <person name="Choi T."/>
            <person name="Kim D."/>
            <person name="Ryu S."/>
            <person name="Kim W."/>
        </authorList>
    </citation>
    <scope>NUCLEOTIDE SEQUENCE [LARGE SCALE GENOMIC DNA]</scope>
    <source>
        <tissue evidence="1">Muscle</tissue>
    </source>
</reference>
<organism evidence="1 2">
    <name type="scientific">Portunus trituberculatus</name>
    <name type="common">Swimming crab</name>
    <name type="synonym">Neptunus trituberculatus</name>
    <dbReference type="NCBI Taxonomy" id="210409"/>
    <lineage>
        <taxon>Eukaryota</taxon>
        <taxon>Metazoa</taxon>
        <taxon>Ecdysozoa</taxon>
        <taxon>Arthropoda</taxon>
        <taxon>Crustacea</taxon>
        <taxon>Multicrustacea</taxon>
        <taxon>Malacostraca</taxon>
        <taxon>Eumalacostraca</taxon>
        <taxon>Eucarida</taxon>
        <taxon>Decapoda</taxon>
        <taxon>Pleocyemata</taxon>
        <taxon>Brachyura</taxon>
        <taxon>Eubrachyura</taxon>
        <taxon>Portunoidea</taxon>
        <taxon>Portunidae</taxon>
        <taxon>Portuninae</taxon>
        <taxon>Portunus</taxon>
    </lineage>
</organism>
<dbReference type="AlphaFoldDB" id="A0A5B7KJW0"/>
<name>A0A5B7KJW0_PORTR</name>
<accession>A0A5B7KJW0</accession>
<evidence type="ECO:0000313" key="2">
    <source>
        <dbReference type="Proteomes" id="UP000324222"/>
    </source>
</evidence>
<evidence type="ECO:0000313" key="1">
    <source>
        <dbReference type="EMBL" id="MPD05598.1"/>
    </source>
</evidence>
<protein>
    <submittedName>
        <fullName evidence="1">Uncharacterized protein</fullName>
    </submittedName>
</protein>
<keyword evidence="2" id="KW-1185">Reference proteome</keyword>
<gene>
    <name evidence="1" type="ORF">E2C01_101349</name>
</gene>
<proteinExistence type="predicted"/>
<dbReference type="Proteomes" id="UP000324222">
    <property type="component" value="Unassembled WGS sequence"/>
</dbReference>